<dbReference type="InterPro" id="IPR006598">
    <property type="entry name" value="CAP10"/>
</dbReference>
<accession>A0A836BRK3</accession>
<comment type="caution">
    <text evidence="4">The sequence shown here is derived from an EMBL/GenBank/DDBJ whole genome shotgun (WGS) entry which is preliminary data.</text>
</comment>
<comment type="similarity">
    <text evidence="1">Belongs to the glycosyltransferase 90 family.</text>
</comment>
<evidence type="ECO:0000313" key="4">
    <source>
        <dbReference type="EMBL" id="KAG2486250.1"/>
    </source>
</evidence>
<dbReference type="PANTHER" id="PTHR12203">
    <property type="entry name" value="KDEL LYS-ASP-GLU-LEU CONTAINING - RELATED"/>
    <property type="match status" value="1"/>
</dbReference>
<evidence type="ECO:0000256" key="2">
    <source>
        <dbReference type="ARBA" id="ARBA00022679"/>
    </source>
</evidence>
<dbReference type="InterPro" id="IPR051091">
    <property type="entry name" value="O-Glucosyltr/Glycosyltrsf_90"/>
</dbReference>
<evidence type="ECO:0000313" key="5">
    <source>
        <dbReference type="Proteomes" id="UP000612055"/>
    </source>
</evidence>
<organism evidence="4 5">
    <name type="scientific">Edaphochlamys debaryana</name>
    <dbReference type="NCBI Taxonomy" id="47281"/>
    <lineage>
        <taxon>Eukaryota</taxon>
        <taxon>Viridiplantae</taxon>
        <taxon>Chlorophyta</taxon>
        <taxon>core chlorophytes</taxon>
        <taxon>Chlorophyceae</taxon>
        <taxon>CS clade</taxon>
        <taxon>Chlamydomonadales</taxon>
        <taxon>Chlamydomonadales incertae sedis</taxon>
        <taxon>Edaphochlamys</taxon>
    </lineage>
</organism>
<sequence>MAPLMFSNTTIIKQVSPDAEFFYTSLRPYVHYIPFSNTVDDLLQVIEWARRNDAAARDIAANAYHFAKTHFSSASLGDYVALTLNAYHRLLRFEPKLTEDLKPWKVEPVGRFKTEIWPNVKNGGRCP</sequence>
<proteinExistence type="inferred from homology"/>
<dbReference type="Pfam" id="PF05686">
    <property type="entry name" value="Glyco_transf_90"/>
    <property type="match status" value="1"/>
</dbReference>
<evidence type="ECO:0000259" key="3">
    <source>
        <dbReference type="Pfam" id="PF05686"/>
    </source>
</evidence>
<keyword evidence="5" id="KW-1185">Reference proteome</keyword>
<gene>
    <name evidence="4" type="ORF">HYH03_015074</name>
</gene>
<feature type="domain" description="Glycosyl transferase CAP10" evidence="3">
    <location>
        <begin position="7"/>
        <end position="103"/>
    </location>
</feature>
<keyword evidence="2" id="KW-0808">Transferase</keyword>
<dbReference type="Proteomes" id="UP000612055">
    <property type="component" value="Unassembled WGS sequence"/>
</dbReference>
<evidence type="ECO:0000256" key="1">
    <source>
        <dbReference type="ARBA" id="ARBA00010118"/>
    </source>
</evidence>
<name>A0A836BRK3_9CHLO</name>
<reference evidence="4" key="1">
    <citation type="journal article" date="2020" name="bioRxiv">
        <title>Comparative genomics of Chlamydomonas.</title>
        <authorList>
            <person name="Craig R.J."/>
            <person name="Hasan A.R."/>
            <person name="Ness R.W."/>
            <person name="Keightley P.D."/>
        </authorList>
    </citation>
    <scope>NUCLEOTIDE SEQUENCE</scope>
    <source>
        <strain evidence="4">CCAP 11/70</strain>
    </source>
</reference>
<dbReference type="GO" id="GO:0016740">
    <property type="term" value="F:transferase activity"/>
    <property type="evidence" value="ECO:0007669"/>
    <property type="project" value="UniProtKB-KW"/>
</dbReference>
<dbReference type="EMBL" id="JAEHOE010000115">
    <property type="protein sequence ID" value="KAG2486250.1"/>
    <property type="molecule type" value="Genomic_DNA"/>
</dbReference>
<protein>
    <recommendedName>
        <fullName evidence="3">Glycosyl transferase CAP10 domain-containing protein</fullName>
    </recommendedName>
</protein>
<dbReference type="OrthoDB" id="529159at2759"/>
<dbReference type="AlphaFoldDB" id="A0A836BRK3"/>
<dbReference type="PANTHER" id="PTHR12203:SF35">
    <property type="entry name" value="PROTEIN O-GLUCOSYLTRANSFERASE 1"/>
    <property type="match status" value="1"/>
</dbReference>